<dbReference type="GO" id="GO:0005737">
    <property type="term" value="C:cytoplasm"/>
    <property type="evidence" value="ECO:0007669"/>
    <property type="project" value="TreeGrafter"/>
</dbReference>
<dbReference type="PROSITE" id="PS50858">
    <property type="entry name" value="BSD"/>
    <property type="match status" value="1"/>
</dbReference>
<evidence type="ECO:0000259" key="2">
    <source>
        <dbReference type="PROSITE" id="PS50858"/>
    </source>
</evidence>
<reference evidence="3" key="1">
    <citation type="submission" date="2022-01" db="EMBL/GenBank/DDBJ databases">
        <authorList>
            <person name="King R."/>
        </authorList>
    </citation>
    <scope>NUCLEOTIDE SEQUENCE</scope>
</reference>
<feature type="compositionally biased region" description="Basic and acidic residues" evidence="1">
    <location>
        <begin position="222"/>
        <end position="231"/>
    </location>
</feature>
<protein>
    <recommendedName>
        <fullName evidence="2">BSD domain-containing protein</fullName>
    </recommendedName>
</protein>
<name>A0A9P0MRZ1_NEZVI</name>
<evidence type="ECO:0000256" key="1">
    <source>
        <dbReference type="SAM" id="MobiDB-lite"/>
    </source>
</evidence>
<dbReference type="OrthoDB" id="73788at2759"/>
<feature type="domain" description="BSD" evidence="2">
    <location>
        <begin position="157"/>
        <end position="192"/>
    </location>
</feature>
<keyword evidence="4" id="KW-1185">Reference proteome</keyword>
<dbReference type="EMBL" id="OV725080">
    <property type="protein sequence ID" value="CAH1400467.1"/>
    <property type="molecule type" value="Genomic_DNA"/>
</dbReference>
<dbReference type="AlphaFoldDB" id="A0A9P0MRZ1"/>
<dbReference type="Pfam" id="PF03909">
    <property type="entry name" value="BSD"/>
    <property type="match status" value="1"/>
</dbReference>
<sequence>MAGNDLWHNMVTAAKNKSVEIAEFVKNDINELSSAVSSEVLYYSDAVKRGASNLLGNVKESLNLNRSFVPNNGRHSVRSFIRDLWSPETIHDDVSPMIIRDSEAVPMTDVQYRHHVLVTEPKNFTEGFSEVEERQAGAWYATAGENLQDVEYLGKQLSECPALADMYRTLVPEQVTHSEFWKRYFFRRYMLFDCYSEEDVGNYYTGRSERSSLLEDIGSFDDNEHKEESDRISTGGDEPFSIEIENPRGSSSSSDRLTNNEFDIETDDVTLYDVISAD</sequence>
<dbReference type="Gene3D" id="1.10.3970.10">
    <property type="entry name" value="BSD domain"/>
    <property type="match status" value="1"/>
</dbReference>
<dbReference type="Proteomes" id="UP001152798">
    <property type="component" value="Chromosome 4"/>
</dbReference>
<feature type="compositionally biased region" description="Polar residues" evidence="1">
    <location>
        <begin position="248"/>
        <end position="261"/>
    </location>
</feature>
<dbReference type="PANTHER" id="PTHR16019:SF5">
    <property type="entry name" value="BSD DOMAIN-CONTAINING PROTEIN 1"/>
    <property type="match status" value="1"/>
</dbReference>
<feature type="region of interest" description="Disordered" evidence="1">
    <location>
        <begin position="216"/>
        <end position="261"/>
    </location>
</feature>
<evidence type="ECO:0000313" key="3">
    <source>
        <dbReference type="EMBL" id="CAH1400467.1"/>
    </source>
</evidence>
<dbReference type="PANTHER" id="PTHR16019">
    <property type="entry name" value="SYNAPSE-ASSOCIATED PROTEIN"/>
    <property type="match status" value="1"/>
</dbReference>
<gene>
    <name evidence="3" type="ORF">NEZAVI_LOCUS9702</name>
</gene>
<proteinExistence type="predicted"/>
<accession>A0A9P0MRZ1</accession>
<organism evidence="3 4">
    <name type="scientific">Nezara viridula</name>
    <name type="common">Southern green stink bug</name>
    <name type="synonym">Cimex viridulus</name>
    <dbReference type="NCBI Taxonomy" id="85310"/>
    <lineage>
        <taxon>Eukaryota</taxon>
        <taxon>Metazoa</taxon>
        <taxon>Ecdysozoa</taxon>
        <taxon>Arthropoda</taxon>
        <taxon>Hexapoda</taxon>
        <taxon>Insecta</taxon>
        <taxon>Pterygota</taxon>
        <taxon>Neoptera</taxon>
        <taxon>Paraneoptera</taxon>
        <taxon>Hemiptera</taxon>
        <taxon>Heteroptera</taxon>
        <taxon>Panheteroptera</taxon>
        <taxon>Pentatomomorpha</taxon>
        <taxon>Pentatomoidea</taxon>
        <taxon>Pentatomidae</taxon>
        <taxon>Pentatominae</taxon>
        <taxon>Nezara</taxon>
    </lineage>
</organism>
<dbReference type="InterPro" id="IPR005607">
    <property type="entry name" value="BSD_dom"/>
</dbReference>
<dbReference type="InterPro" id="IPR051494">
    <property type="entry name" value="BSD_domain-containing"/>
</dbReference>
<dbReference type="SUPFAM" id="SSF140383">
    <property type="entry name" value="BSD domain-like"/>
    <property type="match status" value="1"/>
</dbReference>
<dbReference type="SMART" id="SM00751">
    <property type="entry name" value="BSD"/>
    <property type="match status" value="1"/>
</dbReference>
<dbReference type="InterPro" id="IPR035925">
    <property type="entry name" value="BSD_dom_sf"/>
</dbReference>
<evidence type="ECO:0000313" key="4">
    <source>
        <dbReference type="Proteomes" id="UP001152798"/>
    </source>
</evidence>